<dbReference type="EMBL" id="CAKKNE010000005">
    <property type="protein sequence ID" value="CAH0375996.1"/>
    <property type="molecule type" value="Genomic_DNA"/>
</dbReference>
<evidence type="ECO:0000313" key="3">
    <source>
        <dbReference type="Proteomes" id="UP000789595"/>
    </source>
</evidence>
<reference evidence="2" key="1">
    <citation type="submission" date="2021-11" db="EMBL/GenBank/DDBJ databases">
        <authorList>
            <consortium name="Genoscope - CEA"/>
            <person name="William W."/>
        </authorList>
    </citation>
    <scope>NUCLEOTIDE SEQUENCE</scope>
</reference>
<protein>
    <submittedName>
        <fullName evidence="2">Uncharacterized protein</fullName>
    </submittedName>
</protein>
<sequence>MRRLLWCLLGWAAARADTNTTRQRLSVLPKAWLFGSADDRLRKKRVALLMAGNVRTHDSCAPSIRKHLLEHKYNDRWRFEVVALAYKERFGKAIHKDAVSKTWTQGKDVTDLDIRKHYMTWPCHVKIVDEEAVKKSIKKPPTSPHFARFTYMFRMLRDTYVFMDSLGTFDGVVRFRFDLKLLAPFKLHNFECDKCVVVPGRMQPGPAAMHLGTNCGGGRLWVQDHVAYGGRNAMRAYFVDTYEKYDRGGRPPRQKQVEAHLASVLKEKGVAVKCDTSIKYTIVR</sequence>
<feature type="signal peptide" evidence="1">
    <location>
        <begin position="1"/>
        <end position="16"/>
    </location>
</feature>
<gene>
    <name evidence="2" type="ORF">PECAL_5P05490</name>
</gene>
<keyword evidence="1" id="KW-0732">Signal</keyword>
<evidence type="ECO:0000313" key="2">
    <source>
        <dbReference type="EMBL" id="CAH0375996.1"/>
    </source>
</evidence>
<keyword evidence="3" id="KW-1185">Reference proteome</keyword>
<accession>A0A8J2SSF1</accession>
<feature type="chain" id="PRO_5035243362" evidence="1">
    <location>
        <begin position="17"/>
        <end position="284"/>
    </location>
</feature>
<evidence type="ECO:0000256" key="1">
    <source>
        <dbReference type="SAM" id="SignalP"/>
    </source>
</evidence>
<proteinExistence type="predicted"/>
<dbReference type="AlphaFoldDB" id="A0A8J2SSF1"/>
<name>A0A8J2SSF1_9STRA</name>
<dbReference type="Proteomes" id="UP000789595">
    <property type="component" value="Unassembled WGS sequence"/>
</dbReference>
<comment type="caution">
    <text evidence="2">The sequence shown here is derived from an EMBL/GenBank/DDBJ whole genome shotgun (WGS) entry which is preliminary data.</text>
</comment>
<organism evidence="2 3">
    <name type="scientific">Pelagomonas calceolata</name>
    <dbReference type="NCBI Taxonomy" id="35677"/>
    <lineage>
        <taxon>Eukaryota</taxon>
        <taxon>Sar</taxon>
        <taxon>Stramenopiles</taxon>
        <taxon>Ochrophyta</taxon>
        <taxon>Pelagophyceae</taxon>
        <taxon>Pelagomonadales</taxon>
        <taxon>Pelagomonadaceae</taxon>
        <taxon>Pelagomonas</taxon>
    </lineage>
</organism>